<protein>
    <submittedName>
        <fullName evidence="5 6">Transmembrane and coiled-coil domain-containing protein 6</fullName>
    </submittedName>
</protein>
<feature type="compositionally biased region" description="Basic and acidic residues" evidence="2">
    <location>
        <begin position="25"/>
        <end position="39"/>
    </location>
</feature>
<evidence type="ECO:0000256" key="2">
    <source>
        <dbReference type="SAM" id="MobiDB-lite"/>
    </source>
</evidence>
<feature type="compositionally biased region" description="Low complexity" evidence="2">
    <location>
        <begin position="48"/>
        <end position="63"/>
    </location>
</feature>
<evidence type="ECO:0000313" key="4">
    <source>
        <dbReference type="Proteomes" id="UP001318040"/>
    </source>
</evidence>
<feature type="region of interest" description="Disordered" evidence="2">
    <location>
        <begin position="1"/>
        <end position="69"/>
    </location>
</feature>
<feature type="domain" description="IBB" evidence="3">
    <location>
        <begin position="1"/>
        <end position="58"/>
    </location>
</feature>
<reference evidence="5 6" key="1">
    <citation type="submission" date="2025-04" db="UniProtKB">
        <authorList>
            <consortium name="RefSeq"/>
        </authorList>
    </citation>
    <scope>IDENTIFICATION</scope>
    <source>
        <tissue evidence="5 6">Sperm</tissue>
    </source>
</reference>
<keyword evidence="5 6" id="KW-0472">Membrane</keyword>
<dbReference type="KEGG" id="pmrn:116943032"/>
<gene>
    <name evidence="5 6" type="primary">TMCO6</name>
</gene>
<evidence type="ECO:0000259" key="3">
    <source>
        <dbReference type="PROSITE" id="PS51214"/>
    </source>
</evidence>
<dbReference type="PROSITE" id="PS51214">
    <property type="entry name" value="IBB"/>
    <property type="match status" value="1"/>
</dbReference>
<sequence length="518" mass="54617">MENPRRDLYKAGGPSSSVQGMRARRREEEAELRRARRESQLMSKRAPRSLAASPGSPSSPHEPQAAAAAETVPQLWLEVQKTASSGALGPRLEALRALRRALSNQDAQAAFIGVEGGVRSLVALLARGPELQLEAARSLLRLSHSALPAAPLACLAATSYLVTLLGGHSPQLTEVCLYTLANLVTESTRAREQMMAQGLLAGIASCLQSPHGAVLEAAAFALSQLLQAPEAFDRIIPAVRAAGLPSLLRTLLVLPPGARDIPPSAVEAAWCLHYLACSGASDLVEEPLIREVVGVLVELGGWLLSSPIPEYAELLVVPLVRCVGNAVCGGLGEGSRRAVRDAGLLPALLLFAERFLTKRPFVSRECLWLVGNLTAGEPAWCSVLLRLGAHVRLAALLRRGQGVGLMAARVLCTVAVRAGPSCSLLGGCPELLSAAASVALGAEATPGEPDPELRVTALQLLQPLLANSPEARAWFENEGGPAQLESLLLQSSGVDERVRQVARVLLQAPLPAEGWLVT</sequence>
<evidence type="ECO:0000256" key="1">
    <source>
        <dbReference type="PROSITE-ProRule" id="PRU00561"/>
    </source>
</evidence>
<dbReference type="InterPro" id="IPR036975">
    <property type="entry name" value="Importin-a_IBB_sf"/>
</dbReference>
<evidence type="ECO:0000313" key="6">
    <source>
        <dbReference type="RefSeq" id="XP_032811532.1"/>
    </source>
</evidence>
<name>A0AAJ7T7I1_PETMA</name>
<dbReference type="InterPro" id="IPR016024">
    <property type="entry name" value="ARM-type_fold"/>
</dbReference>
<dbReference type="AlphaFoldDB" id="A0AAJ7T7I1"/>
<dbReference type="GO" id="GO:0061608">
    <property type="term" value="F:nuclear import signal receptor activity"/>
    <property type="evidence" value="ECO:0007669"/>
    <property type="project" value="InterPro"/>
</dbReference>
<dbReference type="RefSeq" id="XP_032811531.1">
    <property type="nucleotide sequence ID" value="XM_032955640.1"/>
</dbReference>
<dbReference type="Gene3D" id="1.25.10.10">
    <property type="entry name" value="Leucine-rich Repeat Variant"/>
    <property type="match status" value="1"/>
</dbReference>
<dbReference type="Gene3D" id="1.20.5.690">
    <property type="entry name" value="Importin-alpha, importin-beta-binding domain"/>
    <property type="match status" value="1"/>
</dbReference>
<dbReference type="PANTHER" id="PTHR16356">
    <property type="entry name" value="TRANSMEMBRANE AND COILED-COIL DOMAIN-CONTAINING PROTEIN 6 TMCO6"/>
    <property type="match status" value="1"/>
</dbReference>
<keyword evidence="1" id="KW-0813">Transport</keyword>
<evidence type="ECO:0000313" key="5">
    <source>
        <dbReference type="RefSeq" id="XP_032811531.1"/>
    </source>
</evidence>
<keyword evidence="4" id="KW-1185">Reference proteome</keyword>
<dbReference type="PANTHER" id="PTHR16356:SF1">
    <property type="entry name" value="TRANSMEMBRANE AND COILED-COIL DOMAIN-CONTAINING PROTEIN 6"/>
    <property type="match status" value="1"/>
</dbReference>
<dbReference type="InterPro" id="IPR002652">
    <property type="entry name" value="Importin-a_IBB"/>
</dbReference>
<dbReference type="SUPFAM" id="SSF48371">
    <property type="entry name" value="ARM repeat"/>
    <property type="match status" value="1"/>
</dbReference>
<organism evidence="4 6">
    <name type="scientific">Petromyzon marinus</name>
    <name type="common">Sea lamprey</name>
    <dbReference type="NCBI Taxonomy" id="7757"/>
    <lineage>
        <taxon>Eukaryota</taxon>
        <taxon>Metazoa</taxon>
        <taxon>Chordata</taxon>
        <taxon>Craniata</taxon>
        <taxon>Vertebrata</taxon>
        <taxon>Cyclostomata</taxon>
        <taxon>Hyperoartia</taxon>
        <taxon>Petromyzontiformes</taxon>
        <taxon>Petromyzontidae</taxon>
        <taxon>Petromyzon</taxon>
    </lineage>
</organism>
<dbReference type="CTD" id="55374"/>
<dbReference type="Pfam" id="PF01749">
    <property type="entry name" value="IBB"/>
    <property type="match status" value="1"/>
</dbReference>
<dbReference type="InterPro" id="IPR000225">
    <property type="entry name" value="Armadillo"/>
</dbReference>
<proteinExistence type="predicted"/>
<dbReference type="Proteomes" id="UP001318040">
    <property type="component" value="Chromosome 16"/>
</dbReference>
<accession>A0AAJ7T7I1</accession>
<dbReference type="SMART" id="SM00185">
    <property type="entry name" value="ARM"/>
    <property type="match status" value="5"/>
</dbReference>
<dbReference type="GO" id="GO:0006606">
    <property type="term" value="P:protein import into nucleus"/>
    <property type="evidence" value="ECO:0007669"/>
    <property type="project" value="InterPro"/>
</dbReference>
<dbReference type="InterPro" id="IPR011989">
    <property type="entry name" value="ARM-like"/>
</dbReference>
<dbReference type="RefSeq" id="XP_032811532.1">
    <property type="nucleotide sequence ID" value="XM_032955641.1"/>
</dbReference>
<keyword evidence="5 6" id="KW-0812">Transmembrane</keyword>